<gene>
    <name evidence="5" type="ORF">ES319_A05G244500v1</name>
</gene>
<dbReference type="GO" id="GO:0004029">
    <property type="term" value="F:aldehyde dehydrogenase (NAD+) activity"/>
    <property type="evidence" value="ECO:0007669"/>
    <property type="project" value="TreeGrafter"/>
</dbReference>
<dbReference type="EMBL" id="CM018206">
    <property type="protein sequence ID" value="KAB2083135.1"/>
    <property type="molecule type" value="Genomic_DNA"/>
</dbReference>
<evidence type="ECO:0000313" key="6">
    <source>
        <dbReference type="Proteomes" id="UP000327439"/>
    </source>
</evidence>
<dbReference type="Proteomes" id="UP000327439">
    <property type="component" value="Chromosome A05"/>
</dbReference>
<feature type="signal peptide" evidence="3">
    <location>
        <begin position="1"/>
        <end position="18"/>
    </location>
</feature>
<dbReference type="GO" id="GO:0005737">
    <property type="term" value="C:cytoplasm"/>
    <property type="evidence" value="ECO:0007669"/>
    <property type="project" value="TreeGrafter"/>
</dbReference>
<evidence type="ECO:0000256" key="1">
    <source>
        <dbReference type="ARBA" id="ARBA00009986"/>
    </source>
</evidence>
<evidence type="ECO:0000256" key="2">
    <source>
        <dbReference type="ARBA" id="ARBA00023002"/>
    </source>
</evidence>
<accession>A0A5J5VTW8</accession>
<dbReference type="OrthoDB" id="440325at2759"/>
<keyword evidence="3" id="KW-0732">Signal</keyword>
<dbReference type="InterPro" id="IPR016162">
    <property type="entry name" value="Ald_DH_N"/>
</dbReference>
<dbReference type="SUPFAM" id="SSF53720">
    <property type="entry name" value="ALDH-like"/>
    <property type="match status" value="1"/>
</dbReference>
<dbReference type="InterPro" id="IPR016161">
    <property type="entry name" value="Ald_DH/histidinol_DH"/>
</dbReference>
<dbReference type="AlphaFoldDB" id="A0A5J5VTW8"/>
<dbReference type="Pfam" id="PF00171">
    <property type="entry name" value="Aldedh"/>
    <property type="match status" value="1"/>
</dbReference>
<feature type="chain" id="PRO_5023932731" description="Aldehyde dehydrogenase domain-containing protein" evidence="3">
    <location>
        <begin position="19"/>
        <end position="97"/>
    </location>
</feature>
<sequence length="97" mass="10274">MTLFVPLLSVVSLDPVVGAISAGNAIVLKPSEMAPASSSLLAKLVADYLDSSCIKVVEGAVPETSALLEQKWDKILYTGPLLIYNHLPSPLTESFMS</sequence>
<comment type="similarity">
    <text evidence="1">Belongs to the aldehyde dehydrogenase family.</text>
</comment>
<dbReference type="Gene3D" id="3.40.605.10">
    <property type="entry name" value="Aldehyde Dehydrogenase, Chain A, domain 1"/>
    <property type="match status" value="1"/>
</dbReference>
<feature type="domain" description="Aldehyde dehydrogenase" evidence="4">
    <location>
        <begin position="13"/>
        <end position="79"/>
    </location>
</feature>
<dbReference type="GO" id="GO:0006081">
    <property type="term" value="P:aldehyde metabolic process"/>
    <property type="evidence" value="ECO:0007669"/>
    <property type="project" value="InterPro"/>
</dbReference>
<dbReference type="PANTHER" id="PTHR43570:SF16">
    <property type="entry name" value="ALDEHYDE DEHYDROGENASE TYPE III, ISOFORM Q"/>
    <property type="match status" value="1"/>
</dbReference>
<evidence type="ECO:0000313" key="5">
    <source>
        <dbReference type="EMBL" id="KAB2083135.1"/>
    </source>
</evidence>
<dbReference type="PANTHER" id="PTHR43570">
    <property type="entry name" value="ALDEHYDE DEHYDROGENASE"/>
    <property type="match status" value="1"/>
</dbReference>
<dbReference type="InterPro" id="IPR012394">
    <property type="entry name" value="Aldehyde_DH_NAD(P)"/>
</dbReference>
<evidence type="ECO:0000256" key="3">
    <source>
        <dbReference type="SAM" id="SignalP"/>
    </source>
</evidence>
<dbReference type="InterPro" id="IPR015590">
    <property type="entry name" value="Aldehyde_DH_dom"/>
</dbReference>
<keyword evidence="6" id="KW-1185">Reference proteome</keyword>
<reference evidence="6" key="1">
    <citation type="journal article" date="2020" name="Nat. Genet.">
        <title>Genomic diversifications of five Gossypium allopolyploid species and their impact on cotton improvement.</title>
        <authorList>
            <person name="Chen Z.J."/>
            <person name="Sreedasyam A."/>
            <person name="Ando A."/>
            <person name="Song Q."/>
            <person name="De Santiago L.M."/>
            <person name="Hulse-Kemp A.M."/>
            <person name="Ding M."/>
            <person name="Ye W."/>
            <person name="Kirkbride R.C."/>
            <person name="Jenkins J."/>
            <person name="Plott C."/>
            <person name="Lovell J."/>
            <person name="Lin Y.M."/>
            <person name="Vaughn R."/>
            <person name="Liu B."/>
            <person name="Simpson S."/>
            <person name="Scheffler B.E."/>
            <person name="Wen L."/>
            <person name="Saski C.A."/>
            <person name="Grover C.E."/>
            <person name="Hu G."/>
            <person name="Conover J.L."/>
            <person name="Carlson J.W."/>
            <person name="Shu S."/>
            <person name="Boston L.B."/>
            <person name="Williams M."/>
            <person name="Peterson D.G."/>
            <person name="McGee K."/>
            <person name="Jones D.C."/>
            <person name="Wendel J.F."/>
            <person name="Stelly D.M."/>
            <person name="Grimwood J."/>
            <person name="Schmutz J."/>
        </authorList>
    </citation>
    <scope>NUCLEOTIDE SEQUENCE [LARGE SCALE GENOMIC DNA]</scope>
    <source>
        <strain evidence="6">cv. 3-79</strain>
    </source>
</reference>
<proteinExistence type="inferred from homology"/>
<name>A0A5J5VTW8_GOSBA</name>
<evidence type="ECO:0000259" key="4">
    <source>
        <dbReference type="Pfam" id="PF00171"/>
    </source>
</evidence>
<organism evidence="5 6">
    <name type="scientific">Gossypium barbadense</name>
    <name type="common">Sea Island cotton</name>
    <name type="synonym">Hibiscus barbadensis</name>
    <dbReference type="NCBI Taxonomy" id="3634"/>
    <lineage>
        <taxon>Eukaryota</taxon>
        <taxon>Viridiplantae</taxon>
        <taxon>Streptophyta</taxon>
        <taxon>Embryophyta</taxon>
        <taxon>Tracheophyta</taxon>
        <taxon>Spermatophyta</taxon>
        <taxon>Magnoliopsida</taxon>
        <taxon>eudicotyledons</taxon>
        <taxon>Gunneridae</taxon>
        <taxon>Pentapetalae</taxon>
        <taxon>rosids</taxon>
        <taxon>malvids</taxon>
        <taxon>Malvales</taxon>
        <taxon>Malvaceae</taxon>
        <taxon>Malvoideae</taxon>
        <taxon>Gossypium</taxon>
    </lineage>
</organism>
<protein>
    <recommendedName>
        <fullName evidence="4">Aldehyde dehydrogenase domain-containing protein</fullName>
    </recommendedName>
</protein>
<keyword evidence="2" id="KW-0560">Oxidoreductase</keyword>